<evidence type="ECO:0000313" key="13">
    <source>
        <dbReference type="EMBL" id="SKA67502.1"/>
    </source>
</evidence>
<dbReference type="InterPro" id="IPR020546">
    <property type="entry name" value="ATP_synth_F1_dsu/esu_N"/>
</dbReference>
<evidence type="ECO:0000256" key="4">
    <source>
        <dbReference type="ARBA" id="ARBA00022475"/>
    </source>
</evidence>
<keyword evidence="3 9" id="KW-0813">Transport</keyword>
<comment type="subcellular location">
    <subcellularLocation>
        <location evidence="1 9">Cell membrane</location>
        <topology evidence="1 9">Peripheral membrane protein</topology>
    </subcellularLocation>
</comment>
<dbReference type="SUPFAM" id="SSF51344">
    <property type="entry name" value="Epsilon subunit of F1F0-ATP synthase N-terminal domain"/>
    <property type="match status" value="1"/>
</dbReference>
<evidence type="ECO:0000256" key="3">
    <source>
        <dbReference type="ARBA" id="ARBA00022448"/>
    </source>
</evidence>
<keyword evidence="8 9" id="KW-0066">ATP synthesis</keyword>
<evidence type="ECO:0000256" key="5">
    <source>
        <dbReference type="ARBA" id="ARBA00023065"/>
    </source>
</evidence>
<dbReference type="InterPro" id="IPR036771">
    <property type="entry name" value="ATPsynth_dsu/esu_N"/>
</dbReference>
<sequence>MANKNFKLKIIAPERVFFEDEVEFLELTTSEGDIGIYKNHIPLTAVVMPGLVKIHQNGEVKKAALHSGFITIFPDEVRIMAEIVEWPDEIDKNRAMEAKIRAERKIKEGGSGSQLRHAEMALKKSLVRLEAAK</sequence>
<dbReference type="PANTHER" id="PTHR13822:SF10">
    <property type="entry name" value="ATP SYNTHASE EPSILON CHAIN, CHLOROPLASTIC"/>
    <property type="match status" value="1"/>
</dbReference>
<comment type="subunit">
    <text evidence="9 10">F-type ATPases have 2 components, CF(1) - the catalytic core - and CF(0) - the membrane proton channel. CF(1) has five subunits: alpha(3), beta(3), gamma(1), delta(1), epsilon(1). CF(0) has three main subunits: a, b and c.</text>
</comment>
<dbReference type="Pfam" id="PF02823">
    <property type="entry name" value="ATP-synt_DE_N"/>
    <property type="match status" value="1"/>
</dbReference>
<keyword evidence="14" id="KW-1185">Reference proteome</keyword>
<organism evidence="13 14">
    <name type="scientific">Eubacterium uniforme</name>
    <dbReference type="NCBI Taxonomy" id="39495"/>
    <lineage>
        <taxon>Bacteria</taxon>
        <taxon>Bacillati</taxon>
        <taxon>Bacillota</taxon>
        <taxon>Clostridia</taxon>
        <taxon>Eubacteriales</taxon>
        <taxon>Eubacteriaceae</taxon>
        <taxon>Eubacterium</taxon>
    </lineage>
</organism>
<dbReference type="InterPro" id="IPR036794">
    <property type="entry name" value="ATP_F1_dsu/esu_C_sf"/>
</dbReference>
<gene>
    <name evidence="9" type="primary">atpC</name>
    <name evidence="13" type="ORF">SAMN02745111_01469</name>
</gene>
<dbReference type="GO" id="GO:0046933">
    <property type="term" value="F:proton-transporting ATP synthase activity, rotational mechanism"/>
    <property type="evidence" value="ECO:0007669"/>
    <property type="project" value="UniProtKB-UniRule"/>
</dbReference>
<feature type="domain" description="ATP synthase F1 complex delta/epsilon subunit N-terminal" evidence="12">
    <location>
        <begin position="6"/>
        <end position="82"/>
    </location>
</feature>
<dbReference type="STRING" id="39495.SAMN02745111_01469"/>
<comment type="similarity">
    <text evidence="2 9 10">Belongs to the ATPase epsilon chain family.</text>
</comment>
<evidence type="ECO:0000256" key="2">
    <source>
        <dbReference type="ARBA" id="ARBA00005712"/>
    </source>
</evidence>
<dbReference type="Gene3D" id="2.60.15.10">
    <property type="entry name" value="F0F1 ATP synthase delta/epsilon subunit, N-terminal"/>
    <property type="match status" value="1"/>
</dbReference>
<dbReference type="Pfam" id="PF00401">
    <property type="entry name" value="ATP-synt_DE"/>
    <property type="match status" value="1"/>
</dbReference>
<evidence type="ECO:0000259" key="11">
    <source>
        <dbReference type="Pfam" id="PF00401"/>
    </source>
</evidence>
<evidence type="ECO:0000259" key="12">
    <source>
        <dbReference type="Pfam" id="PF02823"/>
    </source>
</evidence>
<dbReference type="EMBL" id="FUXZ01000008">
    <property type="protein sequence ID" value="SKA67502.1"/>
    <property type="molecule type" value="Genomic_DNA"/>
</dbReference>
<protein>
    <recommendedName>
        <fullName evidence="9">ATP synthase epsilon chain</fullName>
    </recommendedName>
    <alternativeName>
        <fullName evidence="9">ATP synthase F1 sector epsilon subunit</fullName>
    </alternativeName>
    <alternativeName>
        <fullName evidence="9">F-ATPase epsilon subunit</fullName>
    </alternativeName>
</protein>
<dbReference type="NCBIfam" id="TIGR01216">
    <property type="entry name" value="ATP_synt_epsi"/>
    <property type="match status" value="1"/>
</dbReference>
<proteinExistence type="inferred from homology"/>
<dbReference type="AlphaFoldDB" id="A0A1T4VR84"/>
<feature type="domain" description="ATP synthase epsilon subunit C-terminal" evidence="11">
    <location>
        <begin position="88"/>
        <end position="133"/>
    </location>
</feature>
<evidence type="ECO:0000256" key="9">
    <source>
        <dbReference type="HAMAP-Rule" id="MF_00530"/>
    </source>
</evidence>
<evidence type="ECO:0000256" key="10">
    <source>
        <dbReference type="RuleBase" id="RU003656"/>
    </source>
</evidence>
<keyword evidence="4 9" id="KW-1003">Cell membrane</keyword>
<dbReference type="GO" id="GO:0005524">
    <property type="term" value="F:ATP binding"/>
    <property type="evidence" value="ECO:0007669"/>
    <property type="project" value="UniProtKB-UniRule"/>
</dbReference>
<keyword evidence="5 9" id="KW-0406">Ion transport</keyword>
<evidence type="ECO:0000313" key="14">
    <source>
        <dbReference type="Proteomes" id="UP000190814"/>
    </source>
</evidence>
<evidence type="ECO:0000256" key="7">
    <source>
        <dbReference type="ARBA" id="ARBA00023196"/>
    </source>
</evidence>
<keyword evidence="6 9" id="KW-0472">Membrane</keyword>
<dbReference type="RefSeq" id="WP_078766340.1">
    <property type="nucleotide sequence ID" value="NZ_FUXZ01000008.1"/>
</dbReference>
<keyword evidence="9" id="KW-0375">Hydrogen ion transport</keyword>
<dbReference type="GO" id="GO:0005886">
    <property type="term" value="C:plasma membrane"/>
    <property type="evidence" value="ECO:0007669"/>
    <property type="project" value="UniProtKB-SubCell"/>
</dbReference>
<dbReference type="InterPro" id="IPR020547">
    <property type="entry name" value="ATP_synth_F1_esu_C"/>
</dbReference>
<name>A0A1T4VR84_9FIRM</name>
<dbReference type="CDD" id="cd12152">
    <property type="entry name" value="F1-ATPase_delta"/>
    <property type="match status" value="1"/>
</dbReference>
<evidence type="ECO:0000256" key="1">
    <source>
        <dbReference type="ARBA" id="ARBA00004202"/>
    </source>
</evidence>
<dbReference type="HAMAP" id="MF_00530">
    <property type="entry name" value="ATP_synth_epsil_bac"/>
    <property type="match status" value="1"/>
</dbReference>
<dbReference type="OrthoDB" id="9804110at2"/>
<reference evidence="13 14" key="1">
    <citation type="submission" date="2017-02" db="EMBL/GenBank/DDBJ databases">
        <authorList>
            <person name="Peterson S.W."/>
        </authorList>
    </citation>
    <scope>NUCLEOTIDE SEQUENCE [LARGE SCALE GENOMIC DNA]</scope>
    <source>
        <strain evidence="13 14">ATCC 35992</strain>
    </source>
</reference>
<evidence type="ECO:0000256" key="8">
    <source>
        <dbReference type="ARBA" id="ARBA00023310"/>
    </source>
</evidence>
<dbReference type="InterPro" id="IPR001469">
    <property type="entry name" value="ATP_synth_F1_dsu/esu"/>
</dbReference>
<dbReference type="PANTHER" id="PTHR13822">
    <property type="entry name" value="ATP SYNTHASE DELTA/EPSILON CHAIN"/>
    <property type="match status" value="1"/>
</dbReference>
<keyword evidence="7 9" id="KW-0139">CF(1)</keyword>
<dbReference type="Gene3D" id="1.20.5.440">
    <property type="entry name" value="ATP synthase delta/epsilon subunit, C-terminal domain"/>
    <property type="match status" value="1"/>
</dbReference>
<accession>A0A1T4VR84</accession>
<dbReference type="SUPFAM" id="SSF46604">
    <property type="entry name" value="Epsilon subunit of F1F0-ATP synthase C-terminal domain"/>
    <property type="match status" value="1"/>
</dbReference>
<dbReference type="GO" id="GO:0045259">
    <property type="term" value="C:proton-transporting ATP synthase complex"/>
    <property type="evidence" value="ECO:0007669"/>
    <property type="project" value="UniProtKB-KW"/>
</dbReference>
<dbReference type="Proteomes" id="UP000190814">
    <property type="component" value="Unassembled WGS sequence"/>
</dbReference>
<comment type="function">
    <text evidence="9">Produces ATP from ADP in the presence of a proton gradient across the membrane.</text>
</comment>
<evidence type="ECO:0000256" key="6">
    <source>
        <dbReference type="ARBA" id="ARBA00023136"/>
    </source>
</evidence>